<reference evidence="1 2" key="2">
    <citation type="submission" date="2018-11" db="EMBL/GenBank/DDBJ databases">
        <authorList>
            <consortium name="Pathogen Informatics"/>
        </authorList>
    </citation>
    <scope>NUCLEOTIDE SEQUENCE [LARGE SCALE GENOMIC DNA]</scope>
</reference>
<dbReference type="AlphaFoldDB" id="A0A0N5CWC0"/>
<evidence type="ECO:0000313" key="1">
    <source>
        <dbReference type="EMBL" id="VDN01769.1"/>
    </source>
</evidence>
<dbReference type="WBParaSite" id="TCLT_0000463801-mRNA-1">
    <property type="protein sequence ID" value="TCLT_0000463801-mRNA-1"/>
    <property type="gene ID" value="TCLT_0000463801"/>
</dbReference>
<dbReference type="Proteomes" id="UP000276776">
    <property type="component" value="Unassembled WGS sequence"/>
</dbReference>
<keyword evidence="2" id="KW-1185">Reference proteome</keyword>
<dbReference type="EMBL" id="UYYF01004296">
    <property type="protein sequence ID" value="VDN01769.1"/>
    <property type="molecule type" value="Genomic_DNA"/>
</dbReference>
<accession>A0A0N5CWC0</accession>
<organism evidence="3">
    <name type="scientific">Thelazia callipaeda</name>
    <name type="common">Oriental eyeworm</name>
    <name type="synonym">Parasitic nematode</name>
    <dbReference type="NCBI Taxonomy" id="103827"/>
    <lineage>
        <taxon>Eukaryota</taxon>
        <taxon>Metazoa</taxon>
        <taxon>Ecdysozoa</taxon>
        <taxon>Nematoda</taxon>
        <taxon>Chromadorea</taxon>
        <taxon>Rhabditida</taxon>
        <taxon>Spirurina</taxon>
        <taxon>Spiruromorpha</taxon>
        <taxon>Thelazioidea</taxon>
        <taxon>Thelaziidae</taxon>
        <taxon>Thelazia</taxon>
    </lineage>
</organism>
<protein>
    <submittedName>
        <fullName evidence="3">Isochorismatase domain-containing protein</fullName>
    </submittedName>
</protein>
<gene>
    <name evidence="1" type="ORF">TCLT_LOCUS4627</name>
</gene>
<proteinExistence type="predicted"/>
<sequence>MMMQHATALATNMQAEDCLNLEAKVRKAKAEGQTVTITDGCVFFDYQLIARLPPGVQFNT</sequence>
<reference evidence="3" key="1">
    <citation type="submission" date="2017-02" db="UniProtKB">
        <authorList>
            <consortium name="WormBaseParasite"/>
        </authorList>
    </citation>
    <scope>IDENTIFICATION</scope>
</reference>
<name>A0A0N5CWC0_THECL</name>
<dbReference type="OMA" id="ARIPPHY"/>
<evidence type="ECO:0000313" key="2">
    <source>
        <dbReference type="Proteomes" id="UP000276776"/>
    </source>
</evidence>
<evidence type="ECO:0000313" key="3">
    <source>
        <dbReference type="WBParaSite" id="TCLT_0000463801-mRNA-1"/>
    </source>
</evidence>
<dbReference type="OrthoDB" id="5837977at2759"/>